<dbReference type="CDD" id="cd20615">
    <property type="entry name" value="CYP_GliC-like"/>
    <property type="match status" value="1"/>
</dbReference>
<evidence type="ECO:0000313" key="10">
    <source>
        <dbReference type="Proteomes" id="UP000572817"/>
    </source>
</evidence>
<evidence type="ECO:0000256" key="3">
    <source>
        <dbReference type="ARBA" id="ARBA00022723"/>
    </source>
</evidence>
<sequence length="1003" mass="111249">MNHSYTKPLEAGSIFDATAPVLIVSCILVLLVQNQLGKDILSFTINHYLLLRYPIKRQGTGTSLPSCEYRWPNGQGDQGKFLDGIENSPAWEKEHGTIYRIWSGMKPEIVLTRPEHLRDVFRDSNKHMKAVDNNSGYLMSRILGKCVGLVSQQEWETVRRVTEGPFHRKAASAYVQSTRKKVRDYLKELRAGPNLGHGKLHPAQDMKMLPFFVVADIIYGSLSPDMVRDLREMAPLREELFLHVIKGGISRFHWSQYLPSKTNAMLADFRKRWRAFNDRAVERATSLRLDAPIIAMCGAARSGEITMEQLLQTLDESLYANLDVTTGALSWNLVFFAAHPEVQDKVRAEIHSHAGDMEAYILDSSSYLAACISESSRLRPLAAFSVPQSAPTDRIVDGYLIPAGTNFVVDSYALNVRNGFWGPDTNEYRPERWLELSASDLRYHFWRFGFGPRQCMGKYVADIMLRALMVELLGGYRLGLLDKDQDCVTNPAMALLSFTETYGSLELVALAVGCMILSALISLRSRAAPKLDLPIVGDPNATDCRAALEEGSKRYPDTPWVLPLQDPIVILPTWAAGEIKNLPESQLSLNKELYIRFLGRYTLMGQDDKEMVAVIKHDLTRSLPSVFDTILLDEAPHALRTTIGPCPAWTPVGIFEHMARAVTMINGRAFVGLPLSRDPAWIASTIAFTTEGDVAAQALRPFPALLRPLVAPLHPAVRSLRRHQAVVAQKTQPLVQAHLAAAKESSGKLLAWLLGRYARRPRLADVTRDYLLSSAASIPIPATLLVHVLFELAARPQYVEPLRAELAAAVAANAGRFGHACLARLGKMDSFVRECQRLNSHGLVMMTRRTVAPLTLSNGATVPAGVSVGISNHTINRSPERYPQPDDFRGFRFDELRCGASSSDDQQAGEEEENEQKSARQHQFASTGPDNLNWGYGIHACPGRYFAAAVVKLVVALVLSNYDVKLDDAEGRPPNLVFGVLVMPNPAGKLLLKSREPIPGLEL</sequence>
<dbReference type="Gene3D" id="1.10.630.10">
    <property type="entry name" value="Cytochrome P450"/>
    <property type="match status" value="2"/>
</dbReference>
<protein>
    <submittedName>
        <fullName evidence="9">Cytochrome P450 monooxygenase</fullName>
    </submittedName>
</protein>
<dbReference type="PANTHER" id="PTHR46206:SF6">
    <property type="entry name" value="CYTOCHROME P450 MONOOXYGENASE AN1598-RELATED"/>
    <property type="match status" value="1"/>
</dbReference>
<evidence type="ECO:0000256" key="6">
    <source>
        <dbReference type="ARBA" id="ARBA00023033"/>
    </source>
</evidence>
<dbReference type="GO" id="GO:0004497">
    <property type="term" value="F:monooxygenase activity"/>
    <property type="evidence" value="ECO:0007669"/>
    <property type="project" value="UniProtKB-KW"/>
</dbReference>
<feature type="binding site" description="axial binding residue" evidence="7">
    <location>
        <position position="455"/>
    </location>
    <ligand>
        <name>heme</name>
        <dbReference type="ChEBI" id="CHEBI:30413"/>
    </ligand>
    <ligandPart>
        <name>Fe</name>
        <dbReference type="ChEBI" id="CHEBI:18248"/>
    </ligandPart>
</feature>
<dbReference type="PRINTS" id="PR00385">
    <property type="entry name" value="P450"/>
</dbReference>
<proteinExistence type="inferred from homology"/>
<evidence type="ECO:0000256" key="7">
    <source>
        <dbReference type="PIRSR" id="PIRSR602401-1"/>
    </source>
</evidence>
<keyword evidence="5 7" id="KW-0408">Iron</keyword>
<dbReference type="Proteomes" id="UP000572817">
    <property type="component" value="Unassembled WGS sequence"/>
</dbReference>
<evidence type="ECO:0000313" key="9">
    <source>
        <dbReference type="EMBL" id="KAF4310767.1"/>
    </source>
</evidence>
<dbReference type="EMBL" id="WWBZ02000013">
    <property type="protein sequence ID" value="KAF4310767.1"/>
    <property type="molecule type" value="Genomic_DNA"/>
</dbReference>
<dbReference type="InterPro" id="IPR036396">
    <property type="entry name" value="Cyt_P450_sf"/>
</dbReference>
<dbReference type="InterPro" id="IPR001128">
    <property type="entry name" value="Cyt_P450"/>
</dbReference>
<feature type="region of interest" description="Disordered" evidence="8">
    <location>
        <begin position="900"/>
        <end position="926"/>
    </location>
</feature>
<dbReference type="GO" id="GO:0016705">
    <property type="term" value="F:oxidoreductase activity, acting on paired donors, with incorporation or reduction of molecular oxygen"/>
    <property type="evidence" value="ECO:0007669"/>
    <property type="project" value="InterPro"/>
</dbReference>
<dbReference type="AlphaFoldDB" id="A0A8H4ND09"/>
<name>A0A8H4ND09_9PEZI</name>
<comment type="cofactor">
    <cofactor evidence="1 7">
        <name>heme</name>
        <dbReference type="ChEBI" id="CHEBI:30413"/>
    </cofactor>
</comment>
<dbReference type="GO" id="GO:0005506">
    <property type="term" value="F:iron ion binding"/>
    <property type="evidence" value="ECO:0007669"/>
    <property type="project" value="InterPro"/>
</dbReference>
<comment type="similarity">
    <text evidence="2">Belongs to the cytochrome P450 family.</text>
</comment>
<keyword evidence="6 9" id="KW-0503">Monooxygenase</keyword>
<evidence type="ECO:0000256" key="8">
    <source>
        <dbReference type="SAM" id="MobiDB-lite"/>
    </source>
</evidence>
<dbReference type="OrthoDB" id="2789670at2759"/>
<dbReference type="CDD" id="cd11041">
    <property type="entry name" value="CYP503A1-like"/>
    <property type="match status" value="1"/>
</dbReference>
<dbReference type="SUPFAM" id="SSF48264">
    <property type="entry name" value="Cytochrome P450"/>
    <property type="match status" value="2"/>
</dbReference>
<evidence type="ECO:0000256" key="1">
    <source>
        <dbReference type="ARBA" id="ARBA00001971"/>
    </source>
</evidence>
<keyword evidence="7" id="KW-0349">Heme</keyword>
<dbReference type="InterPro" id="IPR017972">
    <property type="entry name" value="Cyt_P450_CS"/>
</dbReference>
<gene>
    <name evidence="9" type="ORF">GTA08_BOTSDO13746</name>
</gene>
<dbReference type="PANTHER" id="PTHR46206">
    <property type="entry name" value="CYTOCHROME P450"/>
    <property type="match status" value="1"/>
</dbReference>
<keyword evidence="10" id="KW-1185">Reference proteome</keyword>
<dbReference type="GO" id="GO:0020037">
    <property type="term" value="F:heme binding"/>
    <property type="evidence" value="ECO:0007669"/>
    <property type="project" value="InterPro"/>
</dbReference>
<dbReference type="PRINTS" id="PR00463">
    <property type="entry name" value="EP450I"/>
</dbReference>
<dbReference type="PROSITE" id="PS00086">
    <property type="entry name" value="CYTOCHROME_P450"/>
    <property type="match status" value="2"/>
</dbReference>
<dbReference type="Pfam" id="PF00067">
    <property type="entry name" value="p450"/>
    <property type="match status" value="2"/>
</dbReference>
<evidence type="ECO:0000256" key="2">
    <source>
        <dbReference type="ARBA" id="ARBA00010617"/>
    </source>
</evidence>
<dbReference type="InterPro" id="IPR002401">
    <property type="entry name" value="Cyt_P450_E_grp-I"/>
</dbReference>
<comment type="caution">
    <text evidence="9">The sequence shown here is derived from an EMBL/GenBank/DDBJ whole genome shotgun (WGS) entry which is preliminary data.</text>
</comment>
<keyword evidence="3 7" id="KW-0479">Metal-binding</keyword>
<evidence type="ECO:0000256" key="4">
    <source>
        <dbReference type="ARBA" id="ARBA00023002"/>
    </source>
</evidence>
<reference evidence="9" key="1">
    <citation type="submission" date="2020-04" db="EMBL/GenBank/DDBJ databases">
        <title>Genome Assembly and Annotation of Botryosphaeria dothidea sdau 11-99, a Latent Pathogen of Apple Fruit Ring Rot in China.</title>
        <authorList>
            <person name="Yu C."/>
            <person name="Diao Y."/>
            <person name="Lu Q."/>
            <person name="Zhao J."/>
            <person name="Cui S."/>
            <person name="Peng C."/>
            <person name="He B."/>
            <person name="Liu H."/>
        </authorList>
    </citation>
    <scope>NUCLEOTIDE SEQUENCE [LARGE SCALE GENOMIC DNA]</scope>
    <source>
        <strain evidence="9">Sdau11-99</strain>
    </source>
</reference>
<keyword evidence="4" id="KW-0560">Oxidoreductase</keyword>
<accession>A0A8H4ND09</accession>
<organism evidence="9 10">
    <name type="scientific">Botryosphaeria dothidea</name>
    <dbReference type="NCBI Taxonomy" id="55169"/>
    <lineage>
        <taxon>Eukaryota</taxon>
        <taxon>Fungi</taxon>
        <taxon>Dikarya</taxon>
        <taxon>Ascomycota</taxon>
        <taxon>Pezizomycotina</taxon>
        <taxon>Dothideomycetes</taxon>
        <taxon>Dothideomycetes incertae sedis</taxon>
        <taxon>Botryosphaeriales</taxon>
        <taxon>Botryosphaeriaceae</taxon>
        <taxon>Botryosphaeria</taxon>
    </lineage>
</organism>
<evidence type="ECO:0000256" key="5">
    <source>
        <dbReference type="ARBA" id="ARBA00023004"/>
    </source>
</evidence>